<dbReference type="Gene3D" id="3.90.550.10">
    <property type="entry name" value="Spore Coat Polysaccharide Biosynthesis Protein SpsA, Chain A"/>
    <property type="match status" value="1"/>
</dbReference>
<sequence length="264" mass="28481">MTRTYSVITAVYDGGEKYLGELSECMESHALKMPSGWQLEWIVQEDGTTGRPLRDVPTASWVSTGCARRGGAAVARTMAMSRVTGEIVRTVDADDLLTEGALGRDIEALETSGAGWCISPALDLMPDGSLLPGPRDPAEGWLDYEALMQGYRDDLFAVVATHLAARTELLHALGGWPALPAWETIGAVLRCAAVTPGWMLAQPGGLYRKHSDQTTARESYADTADFTALAALVEFQAVALKATGWQWDSTPLTPRDTGRHKITT</sequence>
<proteinExistence type="predicted"/>
<keyword evidence="2" id="KW-1185">Reference proteome</keyword>
<protein>
    <submittedName>
        <fullName evidence="1">GltA</fullName>
    </submittedName>
</protein>
<dbReference type="Proteomes" id="UP000530234">
    <property type="component" value="Unassembled WGS sequence"/>
</dbReference>
<dbReference type="AlphaFoldDB" id="A0A7W3T1U6"/>
<dbReference type="CDD" id="cd00761">
    <property type="entry name" value="Glyco_tranf_GTA_type"/>
    <property type="match status" value="1"/>
</dbReference>
<dbReference type="RefSeq" id="WP_182661819.1">
    <property type="nucleotide sequence ID" value="NZ_VKHS01000116.1"/>
</dbReference>
<name>A0A7W3T1U6_9ACTN</name>
<accession>A0A7W3T1U6</accession>
<gene>
    <name evidence="1" type="ORF">FOE67_07610</name>
</gene>
<comment type="caution">
    <text evidence="1">The sequence shown here is derived from an EMBL/GenBank/DDBJ whole genome shotgun (WGS) entry which is preliminary data.</text>
</comment>
<dbReference type="InterPro" id="IPR029044">
    <property type="entry name" value="Nucleotide-diphossugar_trans"/>
</dbReference>
<reference evidence="2" key="1">
    <citation type="submission" date="2019-10" db="EMBL/GenBank/DDBJ databases">
        <title>Streptomyces sp. nov., a novel actinobacterium isolated from alkaline environment.</title>
        <authorList>
            <person name="Golinska P."/>
        </authorList>
    </citation>
    <scope>NUCLEOTIDE SEQUENCE [LARGE SCALE GENOMIC DNA]</scope>
    <source>
        <strain evidence="2">DSM 42108</strain>
    </source>
</reference>
<evidence type="ECO:0000313" key="1">
    <source>
        <dbReference type="EMBL" id="MBB0229384.1"/>
    </source>
</evidence>
<dbReference type="EMBL" id="VKHS01000116">
    <property type="protein sequence ID" value="MBB0229384.1"/>
    <property type="molecule type" value="Genomic_DNA"/>
</dbReference>
<evidence type="ECO:0000313" key="2">
    <source>
        <dbReference type="Proteomes" id="UP000530234"/>
    </source>
</evidence>
<dbReference type="SUPFAM" id="SSF53448">
    <property type="entry name" value="Nucleotide-diphospho-sugar transferases"/>
    <property type="match status" value="1"/>
</dbReference>
<organism evidence="1 2">
    <name type="scientific">Streptomyces calidiresistens</name>
    <dbReference type="NCBI Taxonomy" id="1485586"/>
    <lineage>
        <taxon>Bacteria</taxon>
        <taxon>Bacillati</taxon>
        <taxon>Actinomycetota</taxon>
        <taxon>Actinomycetes</taxon>
        <taxon>Kitasatosporales</taxon>
        <taxon>Streptomycetaceae</taxon>
        <taxon>Streptomyces</taxon>
    </lineage>
</organism>